<keyword evidence="2" id="KW-1185">Reference proteome</keyword>
<sequence>MSELTDAAYDEVVLTLGQDPDVDVTVTDDGLLAHGRRFAFLDDDRLVVRLPDARAADLIARRVVGGHTAGDGWVSVSSVDLWLELAGEAHAFVGEPAVGGQS</sequence>
<accession>A0ABM8GKJ6</accession>
<evidence type="ECO:0000313" key="2">
    <source>
        <dbReference type="Proteomes" id="UP001321486"/>
    </source>
</evidence>
<protein>
    <submittedName>
        <fullName evidence="1">Uncharacterized protein</fullName>
    </submittedName>
</protein>
<organism evidence="1 2">
    <name type="scientific">Frondihabitans sucicola</name>
    <dbReference type="NCBI Taxonomy" id="1268041"/>
    <lineage>
        <taxon>Bacteria</taxon>
        <taxon>Bacillati</taxon>
        <taxon>Actinomycetota</taxon>
        <taxon>Actinomycetes</taxon>
        <taxon>Micrococcales</taxon>
        <taxon>Microbacteriaceae</taxon>
        <taxon>Frondihabitans</taxon>
    </lineage>
</organism>
<dbReference type="Proteomes" id="UP001321486">
    <property type="component" value="Chromosome"/>
</dbReference>
<dbReference type="RefSeq" id="WP_286345806.1">
    <property type="nucleotide sequence ID" value="NZ_AP027732.1"/>
</dbReference>
<evidence type="ECO:0000313" key="1">
    <source>
        <dbReference type="EMBL" id="BDZ48903.1"/>
    </source>
</evidence>
<proteinExistence type="predicted"/>
<dbReference type="EMBL" id="AP027732">
    <property type="protein sequence ID" value="BDZ48903.1"/>
    <property type="molecule type" value="Genomic_DNA"/>
</dbReference>
<gene>
    <name evidence="1" type="ORF">GCM10025867_11440</name>
</gene>
<name>A0ABM8GKJ6_9MICO</name>
<reference evidence="2" key="1">
    <citation type="journal article" date="2019" name="Int. J. Syst. Evol. Microbiol.">
        <title>The Global Catalogue of Microorganisms (GCM) 10K type strain sequencing project: providing services to taxonomists for standard genome sequencing and annotation.</title>
        <authorList>
            <consortium name="The Broad Institute Genomics Platform"/>
            <consortium name="The Broad Institute Genome Sequencing Center for Infectious Disease"/>
            <person name="Wu L."/>
            <person name="Ma J."/>
        </authorList>
    </citation>
    <scope>NUCLEOTIDE SEQUENCE [LARGE SCALE GENOMIC DNA]</scope>
    <source>
        <strain evidence="2">NBRC 108728</strain>
    </source>
</reference>